<dbReference type="Gene3D" id="3.40.50.360">
    <property type="match status" value="1"/>
</dbReference>
<organism evidence="1 2">
    <name type="scientific">Acetonema longum DSM 6540</name>
    <dbReference type="NCBI Taxonomy" id="1009370"/>
    <lineage>
        <taxon>Bacteria</taxon>
        <taxon>Bacillati</taxon>
        <taxon>Bacillota</taxon>
        <taxon>Negativicutes</taxon>
        <taxon>Acetonemataceae</taxon>
        <taxon>Acetonema</taxon>
    </lineage>
</organism>
<sequence length="218" mass="23674">MKRIAAINGSPKAAGSVSGMLIEKTEEILGVKIDVFQATKLIQSEKAPETIADILEAEILLIVFPLYVDSLPAPLVKLLMLIQQSAKTSNSPLPVVYAICNCGFYEAEHNTLALRMLRSFADRAGLGWGYGIGIGCGGFLPSVSKNMKKGPAANVHEALYSLCETIRINDFKEHGDVLVTPKIPRFLYRLAGEIGWLQMARKNGVLRQLNAKPHAGAK</sequence>
<dbReference type="eggNOG" id="COG0431">
    <property type="taxonomic scope" value="Bacteria"/>
</dbReference>
<gene>
    <name evidence="1" type="ORF">ALO_01280</name>
</gene>
<name>F7NDZ4_9FIRM</name>
<protein>
    <recommendedName>
        <fullName evidence="3">NADPH-dependent FMN reductase-like domain-containing protein</fullName>
    </recommendedName>
</protein>
<evidence type="ECO:0000313" key="2">
    <source>
        <dbReference type="Proteomes" id="UP000003240"/>
    </source>
</evidence>
<proteinExistence type="predicted"/>
<dbReference type="RefSeq" id="WP_004091989.1">
    <property type="nucleotide sequence ID" value="NZ_AFGF01000014.1"/>
</dbReference>
<dbReference type="SUPFAM" id="SSF52218">
    <property type="entry name" value="Flavoproteins"/>
    <property type="match status" value="1"/>
</dbReference>
<accession>F7NDZ4</accession>
<comment type="caution">
    <text evidence="1">The sequence shown here is derived from an EMBL/GenBank/DDBJ whole genome shotgun (WGS) entry which is preliminary data.</text>
</comment>
<evidence type="ECO:0008006" key="3">
    <source>
        <dbReference type="Google" id="ProtNLM"/>
    </source>
</evidence>
<dbReference type="AlphaFoldDB" id="F7NDZ4"/>
<dbReference type="EMBL" id="AFGF01000014">
    <property type="protein sequence ID" value="EGO65748.1"/>
    <property type="molecule type" value="Genomic_DNA"/>
</dbReference>
<keyword evidence="2" id="KW-1185">Reference proteome</keyword>
<dbReference type="OrthoDB" id="1026745at2"/>
<reference evidence="1 2" key="1">
    <citation type="journal article" date="2011" name="EMBO J.">
        <title>Structural diversity of bacterial flagellar motors.</title>
        <authorList>
            <person name="Chen S."/>
            <person name="Beeby M."/>
            <person name="Murphy G.E."/>
            <person name="Leadbetter J.R."/>
            <person name="Hendrixson D.R."/>
            <person name="Briegel A."/>
            <person name="Li Z."/>
            <person name="Shi J."/>
            <person name="Tocheva E.I."/>
            <person name="Muller A."/>
            <person name="Dobro M.J."/>
            <person name="Jensen G.J."/>
        </authorList>
    </citation>
    <scope>NUCLEOTIDE SEQUENCE [LARGE SCALE GENOMIC DNA]</scope>
    <source>
        <strain evidence="1 2">DSM 6540</strain>
    </source>
</reference>
<dbReference type="Proteomes" id="UP000003240">
    <property type="component" value="Unassembled WGS sequence"/>
</dbReference>
<evidence type="ECO:0000313" key="1">
    <source>
        <dbReference type="EMBL" id="EGO65748.1"/>
    </source>
</evidence>
<dbReference type="STRING" id="1009370.ALO_01280"/>
<dbReference type="InterPro" id="IPR029039">
    <property type="entry name" value="Flavoprotein-like_sf"/>
</dbReference>